<dbReference type="AlphaFoldDB" id="D4YNF1"/>
<dbReference type="InterPro" id="IPR005914">
    <property type="entry name" value="Acac_CoA_synth"/>
</dbReference>
<dbReference type="Pfam" id="PF00501">
    <property type="entry name" value="AMP-binding"/>
    <property type="match status" value="1"/>
</dbReference>
<gene>
    <name evidence="8" type="primary">acsA3</name>
    <name evidence="8" type="ORF">HMPREF0183_1461</name>
</gene>
<dbReference type="Gene3D" id="3.40.50.12780">
    <property type="entry name" value="N-terminal domain of ligase-like"/>
    <property type="match status" value="1"/>
</dbReference>
<evidence type="ECO:0000313" key="9">
    <source>
        <dbReference type="Proteomes" id="UP000005714"/>
    </source>
</evidence>
<proteinExistence type="inferred from homology"/>
<dbReference type="PANTHER" id="PTHR42921">
    <property type="entry name" value="ACETOACETYL-COA SYNTHETASE"/>
    <property type="match status" value="1"/>
</dbReference>
<name>D4YNF1_9MICO</name>
<dbReference type="OrthoDB" id="9803968at2"/>
<dbReference type="GO" id="GO:0005524">
    <property type="term" value="F:ATP binding"/>
    <property type="evidence" value="ECO:0007669"/>
    <property type="project" value="UniProtKB-KW"/>
</dbReference>
<keyword evidence="9" id="KW-1185">Reference proteome</keyword>
<dbReference type="InterPro" id="IPR032387">
    <property type="entry name" value="ACAS_N"/>
</dbReference>
<dbReference type="PROSITE" id="PS00455">
    <property type="entry name" value="AMP_BINDING"/>
    <property type="match status" value="1"/>
</dbReference>
<evidence type="ECO:0000259" key="5">
    <source>
        <dbReference type="Pfam" id="PF00501"/>
    </source>
</evidence>
<dbReference type="EMBL" id="ADNU01000043">
    <property type="protein sequence ID" value="EFG47197.1"/>
    <property type="molecule type" value="Genomic_DNA"/>
</dbReference>
<sequence>MVIHVTDNTPTQFWSPTQESIDRSQLARFTRFLNDSYDTAFDLGDYQALHTWSVEHSDRFWSAVWEYFDVRGQRSETPVTQTVSDTETTWFSGSQINYAENILRWTHERPDSPALIGLHETAQREEISWKELAGQVGALAQHFRSRGVRPGDVVCAVLPNTPQTVVALLATASVGAIWTVVNTDFGTHGVKERFEQLQPKVLLTTDSVHFGGKVVDKTPQLPELLEALPTVEHHVLVDTDVDSDETLPAASARLSDILASPQEPDFTRVEFNSPLWVLYSSGTTGKPKGIVHSHGGVVLESLKANALQYDVRTGDRTHFAASTTWVIWNMMIATLFVGATVVTYDGSPAHPDALQHLKIVSEEQVAFFGTGAAVLTMGEKSGLSHAHNWDFSHLRFVLSSGSALPPTTWKWLRKQIGTDFHLGSDSGGTDIATGIIGSNPWDKQNVGELQGPYLGVDARSIGPDQETVTDEVGELIIANRIPSMPIYLWGDTDRSRYTETYFSTYKGIWRQGDWVTNTSAGGWIVHGRSDSTINRGGVRMGSADICRVVDEVDGVTSSMVIGAELKNGGYYMPLFVVTTRDEAEHDELEKEIVAAIRQKVSPRYVPDAVIFAPDVPLTRTGKLMEVPVKRLFQGASPDSLNRTASQNPEVLDWYSEQATKFAQSED</sequence>
<keyword evidence="2 8" id="KW-0436">Ligase</keyword>
<dbReference type="InterPro" id="IPR020845">
    <property type="entry name" value="AMP-binding_CS"/>
</dbReference>
<dbReference type="NCBIfam" id="TIGR01217">
    <property type="entry name" value="ac_ac_CoA_syn"/>
    <property type="match status" value="1"/>
</dbReference>
<dbReference type="Pfam" id="PF13193">
    <property type="entry name" value="AMP-binding_C"/>
    <property type="match status" value="1"/>
</dbReference>
<evidence type="ECO:0000256" key="3">
    <source>
        <dbReference type="ARBA" id="ARBA00022741"/>
    </source>
</evidence>
<reference evidence="8 9" key="1">
    <citation type="submission" date="2010-04" db="EMBL/GenBank/DDBJ databases">
        <authorList>
            <person name="Qin X."/>
            <person name="Bachman B."/>
            <person name="Battles P."/>
            <person name="Bell A."/>
            <person name="Bess C."/>
            <person name="Bickham C."/>
            <person name="Chaboub L."/>
            <person name="Chen D."/>
            <person name="Coyle M."/>
            <person name="Deiros D.R."/>
            <person name="Dinh H."/>
            <person name="Forbes L."/>
            <person name="Fowler G."/>
            <person name="Francisco L."/>
            <person name="Fu Q."/>
            <person name="Gubbala S."/>
            <person name="Hale W."/>
            <person name="Han Y."/>
            <person name="Hemphill L."/>
            <person name="Highlander S.K."/>
            <person name="Hirani K."/>
            <person name="Hogues M."/>
            <person name="Jackson L."/>
            <person name="Jakkamsetti A."/>
            <person name="Javaid M."/>
            <person name="Jiang H."/>
            <person name="Korchina V."/>
            <person name="Kovar C."/>
            <person name="Lara F."/>
            <person name="Lee S."/>
            <person name="Mata R."/>
            <person name="Mathew T."/>
            <person name="Moen C."/>
            <person name="Morales K."/>
            <person name="Munidasa M."/>
            <person name="Nazareth L."/>
            <person name="Ngo R."/>
            <person name="Nguyen L."/>
            <person name="Okwuonu G."/>
            <person name="Ongeri F."/>
            <person name="Patil S."/>
            <person name="Petrosino J."/>
            <person name="Pham C."/>
            <person name="Pham P."/>
            <person name="Pu L.-L."/>
            <person name="Puazo M."/>
            <person name="Raj R."/>
            <person name="Reid J."/>
            <person name="Rouhana J."/>
            <person name="Saada N."/>
            <person name="Shang Y."/>
            <person name="Simmons D."/>
            <person name="Thornton R."/>
            <person name="Warren J."/>
            <person name="Weissenberger G."/>
            <person name="Zhang J."/>
            <person name="Zhang L."/>
            <person name="Zhou C."/>
            <person name="Zhu D."/>
            <person name="Muzny D."/>
            <person name="Worley K."/>
            <person name="Gibbs R."/>
        </authorList>
    </citation>
    <scope>NUCLEOTIDE SEQUENCE [LARGE SCALE GENOMIC DNA]</scope>
    <source>
        <strain evidence="8 9">ATCC 49030</strain>
    </source>
</reference>
<protein>
    <submittedName>
        <fullName evidence="8">Acetoacetate-CoA ligase</fullName>
        <ecNumber evidence="8">6.2.1.16</ecNumber>
    </submittedName>
</protein>
<dbReference type="STRING" id="585530.HMPREF0183_1461"/>
<dbReference type="InterPro" id="IPR045851">
    <property type="entry name" value="AMP-bd_C_sf"/>
</dbReference>
<dbReference type="InterPro" id="IPR025110">
    <property type="entry name" value="AMP-bd_C"/>
</dbReference>
<dbReference type="EC" id="6.2.1.16" evidence="8"/>
<evidence type="ECO:0000256" key="4">
    <source>
        <dbReference type="ARBA" id="ARBA00022840"/>
    </source>
</evidence>
<comment type="caution">
    <text evidence="8">The sequence shown here is derived from an EMBL/GenBank/DDBJ whole genome shotgun (WGS) entry which is preliminary data.</text>
</comment>
<accession>D4YNF1</accession>
<dbReference type="InterPro" id="IPR042099">
    <property type="entry name" value="ANL_N_sf"/>
</dbReference>
<dbReference type="GO" id="GO:0006629">
    <property type="term" value="P:lipid metabolic process"/>
    <property type="evidence" value="ECO:0007669"/>
    <property type="project" value="InterPro"/>
</dbReference>
<keyword evidence="4" id="KW-0067">ATP-binding</keyword>
<dbReference type="NCBIfam" id="NF002937">
    <property type="entry name" value="PRK03584.1"/>
    <property type="match status" value="1"/>
</dbReference>
<dbReference type="Pfam" id="PF16177">
    <property type="entry name" value="ACAS_N"/>
    <property type="match status" value="1"/>
</dbReference>
<keyword evidence="3" id="KW-0547">Nucleotide-binding</keyword>
<dbReference type="eggNOG" id="COG0365">
    <property type="taxonomic scope" value="Bacteria"/>
</dbReference>
<feature type="domain" description="AMP-binding enzyme C-terminal" evidence="6">
    <location>
        <begin position="550"/>
        <end position="622"/>
    </location>
</feature>
<evidence type="ECO:0000259" key="6">
    <source>
        <dbReference type="Pfam" id="PF13193"/>
    </source>
</evidence>
<dbReference type="SUPFAM" id="SSF56801">
    <property type="entry name" value="Acetyl-CoA synthetase-like"/>
    <property type="match status" value="1"/>
</dbReference>
<evidence type="ECO:0000256" key="2">
    <source>
        <dbReference type="ARBA" id="ARBA00022598"/>
    </source>
</evidence>
<organism evidence="8 9">
    <name type="scientific">Brevibacterium mcbrellneri ATCC 49030</name>
    <dbReference type="NCBI Taxonomy" id="585530"/>
    <lineage>
        <taxon>Bacteria</taxon>
        <taxon>Bacillati</taxon>
        <taxon>Actinomycetota</taxon>
        <taxon>Actinomycetes</taxon>
        <taxon>Micrococcales</taxon>
        <taxon>Brevibacteriaceae</taxon>
        <taxon>Brevibacterium</taxon>
    </lineage>
</organism>
<comment type="similarity">
    <text evidence="1">Belongs to the ATP-dependent AMP-binding enzyme family.</text>
</comment>
<dbReference type="Gene3D" id="3.30.300.30">
    <property type="match status" value="1"/>
</dbReference>
<dbReference type="GO" id="GO:0030729">
    <property type="term" value="F:acetoacetate-CoA ligase activity"/>
    <property type="evidence" value="ECO:0007669"/>
    <property type="project" value="UniProtKB-EC"/>
</dbReference>
<evidence type="ECO:0000259" key="7">
    <source>
        <dbReference type="Pfam" id="PF16177"/>
    </source>
</evidence>
<feature type="domain" description="Acetyl-coenzyme A synthetase N-terminal" evidence="7">
    <location>
        <begin position="46"/>
        <end position="101"/>
    </location>
</feature>
<evidence type="ECO:0000256" key="1">
    <source>
        <dbReference type="ARBA" id="ARBA00006432"/>
    </source>
</evidence>
<dbReference type="PANTHER" id="PTHR42921:SF1">
    <property type="entry name" value="ACETOACETYL-COA SYNTHETASE"/>
    <property type="match status" value="1"/>
</dbReference>
<dbReference type="Proteomes" id="UP000005714">
    <property type="component" value="Unassembled WGS sequence"/>
</dbReference>
<evidence type="ECO:0000313" key="8">
    <source>
        <dbReference type="EMBL" id="EFG47197.1"/>
    </source>
</evidence>
<dbReference type="InterPro" id="IPR000873">
    <property type="entry name" value="AMP-dep_synth/lig_dom"/>
</dbReference>
<feature type="domain" description="AMP-dependent synthetase/ligase" evidence="5">
    <location>
        <begin position="105"/>
        <end position="479"/>
    </location>
</feature>